<evidence type="ECO:0000313" key="1">
    <source>
        <dbReference type="Proteomes" id="UP000790787"/>
    </source>
</evidence>
<organism evidence="1 2">
    <name type="scientific">Nicotiana tabacum</name>
    <name type="common">Common tobacco</name>
    <dbReference type="NCBI Taxonomy" id="4097"/>
    <lineage>
        <taxon>Eukaryota</taxon>
        <taxon>Viridiplantae</taxon>
        <taxon>Streptophyta</taxon>
        <taxon>Embryophyta</taxon>
        <taxon>Tracheophyta</taxon>
        <taxon>Spermatophyta</taxon>
        <taxon>Magnoliopsida</taxon>
        <taxon>eudicotyledons</taxon>
        <taxon>Gunneridae</taxon>
        <taxon>Pentapetalae</taxon>
        <taxon>asterids</taxon>
        <taxon>lamiids</taxon>
        <taxon>Solanales</taxon>
        <taxon>Solanaceae</taxon>
        <taxon>Nicotianoideae</taxon>
        <taxon>Nicotianeae</taxon>
        <taxon>Nicotiana</taxon>
    </lineage>
</organism>
<proteinExistence type="predicted"/>
<reference evidence="2" key="2">
    <citation type="submission" date="2025-08" db="UniProtKB">
        <authorList>
            <consortium name="RefSeq"/>
        </authorList>
    </citation>
    <scope>IDENTIFICATION</scope>
    <source>
        <tissue evidence="2">Leaf</tissue>
    </source>
</reference>
<reference evidence="1" key="1">
    <citation type="journal article" date="2014" name="Nat. Commun.">
        <title>The tobacco genome sequence and its comparison with those of tomato and potato.</title>
        <authorList>
            <person name="Sierro N."/>
            <person name="Battey J.N."/>
            <person name="Ouadi S."/>
            <person name="Bakaher N."/>
            <person name="Bovet L."/>
            <person name="Willig A."/>
            <person name="Goepfert S."/>
            <person name="Peitsch M.C."/>
            <person name="Ivanov N.V."/>
        </authorList>
    </citation>
    <scope>NUCLEOTIDE SEQUENCE [LARGE SCALE GENOMIC DNA]</scope>
</reference>
<dbReference type="RefSeq" id="XP_075111837.1">
    <property type="nucleotide sequence ID" value="XM_075255736.1"/>
</dbReference>
<gene>
    <name evidence="2" type="primary">LOC142181986</name>
</gene>
<sequence>MANEAAELRSKNQRGTRGSVTITENSGDKQLSPNVNGTVTKMLGNEKQKEIEAIQVWEEVQEASTSSNSMVHARDGRKSWADEVEEMNETHGKKSSVWDNFDITKISNVGYKLEYVQPKTTGELNFVEIELEDISTEVEYWRNAVICYVLGAHPPFTVIQGYIQRLWGWTPELEFTREELLTVPIWIKLPDLDFKYWSQKGLSKIRSLIGKPLMVDQNTEKRIGLKFARLLVEVEMNTKFPDVVKFRNEKGKIIEQEVSYDWKPSPCKHCFKYGHEEEVCRIKKKFQKIELMNKEKVADTQVERQGQGQNVNNSNQEAHKADGPEKRNDAGKGAIRKTHHYVAKNPGAQKEKEGDQEWQTPNKFGKPAVRQKEQVEKSNSFQILNKQEELKLIKEGEEVSNVGGPSIPHNGEAFEITYVYAFNTKEERRELWEGLINHSRGCSKPWMVISDHFNAVLSAEDRIGGKEVSWAEVVDFHKCVMECGLMELIAQGNRFLNEGISDHCPAKVAMVEERQRIKRAFQYCNNWAKNPNFMKIVKEGWEINLEGCKMFKNKPKKAQEQLQRNPLNVEYQQTEAATYQKFKNSSYLDEEYLQQRSKETWIRLGDNNTKYFHLVIKHRKLKQAVTQIKDSSGNWLTYPDRIADTFVEYYENLLWREANDIVKTFRSIIRIGSRLTEIQQDELTQPFLRREVKQVMFQINSNKSPSPDGYGSGFYKAAWKTTPRCLMKIDLRKAYDMWIMICVSTAKFTVKVNDEGQGYFNGKRGLRQGNPMSPLLFALVMEYLSRTLSIISRLPDFRFHPMCKEIKLTHLIFADDLMIFCKGNTSSVNRVTEALDHFSKVSGLIANMEKSNIFVAGVEDEIKCSC</sequence>
<protein>
    <submittedName>
        <fullName evidence="2">Uncharacterized protein LOC142181986</fullName>
    </submittedName>
</protein>
<dbReference type="Proteomes" id="UP000790787">
    <property type="component" value="Chromosome 6"/>
</dbReference>
<accession>A0AC58UQS4</accession>
<keyword evidence="1" id="KW-1185">Reference proteome</keyword>
<evidence type="ECO:0000313" key="2">
    <source>
        <dbReference type="RefSeq" id="XP_075111837.1"/>
    </source>
</evidence>
<name>A0AC58UQS4_TOBAC</name>